<comment type="caution">
    <text evidence="5">The sequence shown here is derived from an EMBL/GenBank/DDBJ whole genome shotgun (WGS) entry which is preliminary data.</text>
</comment>
<feature type="repeat" description="ANK" evidence="3">
    <location>
        <begin position="645"/>
        <end position="677"/>
    </location>
</feature>
<dbReference type="Proteomes" id="UP001590951">
    <property type="component" value="Unassembled WGS sequence"/>
</dbReference>
<dbReference type="InterPro" id="IPR036770">
    <property type="entry name" value="Ankyrin_rpt-contain_sf"/>
</dbReference>
<feature type="repeat" description="ANK" evidence="3">
    <location>
        <begin position="781"/>
        <end position="813"/>
    </location>
</feature>
<reference evidence="5 6" key="1">
    <citation type="submission" date="2024-09" db="EMBL/GenBank/DDBJ databases">
        <title>Rethinking Asexuality: The Enigmatic Case of Functional Sexual Genes in Lepraria (Stereocaulaceae).</title>
        <authorList>
            <person name="Doellman M."/>
            <person name="Sun Y."/>
            <person name="Barcenas-Pena A."/>
            <person name="Lumbsch H.T."/>
            <person name="Grewe F."/>
        </authorList>
    </citation>
    <scope>NUCLEOTIDE SEQUENCE [LARGE SCALE GENOMIC DNA]</scope>
    <source>
        <strain evidence="5 6">Grewe 0041</strain>
    </source>
</reference>
<feature type="repeat" description="ANK" evidence="3">
    <location>
        <begin position="612"/>
        <end position="644"/>
    </location>
</feature>
<dbReference type="PRINTS" id="PR01415">
    <property type="entry name" value="ANKYRIN"/>
</dbReference>
<dbReference type="Gene3D" id="1.25.40.20">
    <property type="entry name" value="Ankyrin repeat-containing domain"/>
    <property type="match status" value="4"/>
</dbReference>
<feature type="repeat" description="ANK" evidence="3">
    <location>
        <begin position="678"/>
        <end position="710"/>
    </location>
</feature>
<feature type="repeat" description="ANK" evidence="3">
    <location>
        <begin position="480"/>
        <end position="512"/>
    </location>
</feature>
<evidence type="ECO:0000313" key="6">
    <source>
        <dbReference type="Proteomes" id="UP001590951"/>
    </source>
</evidence>
<feature type="compositionally biased region" description="Polar residues" evidence="4">
    <location>
        <begin position="1025"/>
        <end position="1041"/>
    </location>
</feature>
<evidence type="ECO:0000256" key="2">
    <source>
        <dbReference type="ARBA" id="ARBA00023043"/>
    </source>
</evidence>
<feature type="repeat" description="ANK" evidence="3">
    <location>
        <begin position="711"/>
        <end position="743"/>
    </location>
</feature>
<feature type="region of interest" description="Disordered" evidence="4">
    <location>
        <begin position="1096"/>
        <end position="1115"/>
    </location>
</feature>
<keyword evidence="2 3" id="KW-0040">ANK repeat</keyword>
<dbReference type="SUPFAM" id="SSF48403">
    <property type="entry name" value="Ankyrin repeat"/>
    <property type="match status" value="2"/>
</dbReference>
<dbReference type="PROSITE" id="PS50088">
    <property type="entry name" value="ANK_REPEAT"/>
    <property type="match status" value="12"/>
</dbReference>
<sequence>MELIGFLSTAGTIATTITHTIKSLSDLRGQYKDADLRIRLLIGELSTVKSALNQINDWTHYLDDNHRQADVVDGLKVSLEGCKLAMDALAEEVQLLVGDTPPRTNLTPGFRARSRYAWNEASLQEHENRLRAQIAALQLLLQAVRCHSKPEQVELLHNPRSRQIIQRVVDDTSTLRATMSATASRTSQTPTILSHDDSTIDGKIFDWDDEIVNAASYRRALQHARSKSELPPRSAEKENGVDTSSQAETDESLDQLSRIDRYDTPIRAKPQPYEMSMVSEPIDVYGQRSRPALPISSMSEPGHQRRNVLTHRLKIPEIDKKAFWSSLSGKRSSSNLAPPERNEIPHTSGARSSPSGAHRGRRGFENSFHTSIDFGSEDGLSAPAIVRAAQAGSIVEVETLLDQRADINARHVQSGRNALAVASHCGNDEVVRLLLQYGARVNERDATMMTPMHLAALRGHCGVVELLLQEHADIDAQGPNEETPLRIAAEKGQVELAELLLRKRAKVNARDAKQLTPLHVAAKCGDEGMTELLVTHGAHVEAKDAKFMGALHYACEGGYHGVSTCLLNKKADIEAPGKASMTPLLCASSTGQARIVELLLKRRASLKYKAEGDMTALHWASYNGHVEVMDLLLQKRAPITAPNKDGRTPLHLAVMAEKFAAAELLLRKGAQIEAQCRFARRPIHYACVNANPEITRLLLGHNASIEAEDGSGRKPLHHACTRGSLPHVELLLQKGVNIEARNADGDRPLCLASSMGHIDIVRTLLDRGAALRSKFASGPSHEDSPLCLAAKNGQVLVVQEFLMRGASVLQKDERNWQPLRYAAFYAHPEVVELLLRHGATVSGSASGGWGFNITAHRIGFANDVSNQEQRKGQVLRLLTGAEAREQHIQDHMVAAAAPAIPAAVQNQTSPTELPDANAASPPGQTPRMPPPLPPRTTPELYSAVEPTRYTYYPTPAPAMPQKSPQHAKQPSIQQAPQQYPSGTMSPPSFPSPMPSEQKSNSPGYSNYTPSPMPSIISPQPQPNPATTYNFVPKTTPQAPPNSAYNPATYNNIPSGMPINRTPSTGERAVSTMTLGPDGLWRSMDGGAQWARDRETLSAEATNPPNYPRGIYEMAS</sequence>
<feature type="region of interest" description="Disordered" evidence="4">
    <location>
        <begin position="328"/>
        <end position="368"/>
    </location>
</feature>
<feature type="compositionally biased region" description="Polar residues" evidence="4">
    <location>
        <begin position="962"/>
        <end position="979"/>
    </location>
</feature>
<dbReference type="Pfam" id="PF00023">
    <property type="entry name" value="Ank"/>
    <property type="match status" value="1"/>
</dbReference>
<proteinExistence type="predicted"/>
<evidence type="ECO:0000256" key="4">
    <source>
        <dbReference type="SAM" id="MobiDB-lite"/>
    </source>
</evidence>
<evidence type="ECO:0000313" key="5">
    <source>
        <dbReference type="EMBL" id="KAL2055630.1"/>
    </source>
</evidence>
<dbReference type="PANTHER" id="PTHR24198:SF165">
    <property type="entry name" value="ANKYRIN REPEAT-CONTAINING PROTEIN-RELATED"/>
    <property type="match status" value="1"/>
</dbReference>
<feature type="repeat" description="ANK" evidence="3">
    <location>
        <begin position="447"/>
        <end position="479"/>
    </location>
</feature>
<organism evidence="5 6">
    <name type="scientific">Lepraria finkii</name>
    <dbReference type="NCBI Taxonomy" id="1340010"/>
    <lineage>
        <taxon>Eukaryota</taxon>
        <taxon>Fungi</taxon>
        <taxon>Dikarya</taxon>
        <taxon>Ascomycota</taxon>
        <taxon>Pezizomycotina</taxon>
        <taxon>Lecanoromycetes</taxon>
        <taxon>OSLEUM clade</taxon>
        <taxon>Lecanoromycetidae</taxon>
        <taxon>Lecanorales</taxon>
        <taxon>Lecanorineae</taxon>
        <taxon>Stereocaulaceae</taxon>
        <taxon>Lepraria</taxon>
    </lineage>
</organism>
<feature type="repeat" description="ANK" evidence="3">
    <location>
        <begin position="513"/>
        <end position="545"/>
    </location>
</feature>
<feature type="repeat" description="ANK" evidence="3">
    <location>
        <begin position="814"/>
        <end position="846"/>
    </location>
</feature>
<feature type="region of interest" description="Disordered" evidence="4">
    <location>
        <begin position="951"/>
        <end position="1041"/>
    </location>
</feature>
<dbReference type="PROSITE" id="PS50297">
    <property type="entry name" value="ANK_REP_REGION"/>
    <property type="match status" value="10"/>
</dbReference>
<dbReference type="EMBL" id="JBHFEH010000010">
    <property type="protein sequence ID" value="KAL2055630.1"/>
    <property type="molecule type" value="Genomic_DNA"/>
</dbReference>
<accession>A0ABR4BD41</accession>
<feature type="compositionally biased region" description="Pro residues" evidence="4">
    <location>
        <begin position="923"/>
        <end position="936"/>
    </location>
</feature>
<gene>
    <name evidence="5" type="ORF">ABVK25_003872</name>
</gene>
<feature type="repeat" description="ANK" evidence="3">
    <location>
        <begin position="744"/>
        <end position="776"/>
    </location>
</feature>
<feature type="compositionally biased region" description="Basic and acidic residues" evidence="4">
    <location>
        <begin position="226"/>
        <end position="240"/>
    </location>
</feature>
<dbReference type="SMART" id="SM00248">
    <property type="entry name" value="ANK"/>
    <property type="match status" value="14"/>
</dbReference>
<feature type="compositionally biased region" description="Polar residues" evidence="4">
    <location>
        <begin position="996"/>
        <end position="1008"/>
    </location>
</feature>
<keyword evidence="6" id="KW-1185">Reference proteome</keyword>
<protein>
    <recommendedName>
        <fullName evidence="7">Ankyrin repeat protein</fullName>
    </recommendedName>
</protein>
<feature type="region of interest" description="Disordered" evidence="4">
    <location>
        <begin position="223"/>
        <end position="263"/>
    </location>
</feature>
<keyword evidence="1" id="KW-0677">Repeat</keyword>
<evidence type="ECO:0000256" key="1">
    <source>
        <dbReference type="ARBA" id="ARBA00022737"/>
    </source>
</evidence>
<name>A0ABR4BD41_9LECA</name>
<feature type="region of interest" description="Disordered" evidence="4">
    <location>
        <begin position="905"/>
        <end position="939"/>
    </location>
</feature>
<dbReference type="PANTHER" id="PTHR24198">
    <property type="entry name" value="ANKYRIN REPEAT AND PROTEIN KINASE DOMAIN-CONTAINING PROTEIN"/>
    <property type="match status" value="1"/>
</dbReference>
<evidence type="ECO:0000256" key="3">
    <source>
        <dbReference type="PROSITE-ProRule" id="PRU00023"/>
    </source>
</evidence>
<evidence type="ECO:0008006" key="7">
    <source>
        <dbReference type="Google" id="ProtNLM"/>
    </source>
</evidence>
<feature type="repeat" description="ANK" evidence="3">
    <location>
        <begin position="414"/>
        <end position="446"/>
    </location>
</feature>
<dbReference type="Pfam" id="PF12796">
    <property type="entry name" value="Ank_2"/>
    <property type="match status" value="5"/>
</dbReference>
<feature type="repeat" description="ANK" evidence="3">
    <location>
        <begin position="579"/>
        <end position="611"/>
    </location>
</feature>
<dbReference type="InterPro" id="IPR002110">
    <property type="entry name" value="Ankyrin_rpt"/>
</dbReference>